<dbReference type="PANTHER" id="PTHR40457">
    <property type="entry name" value="PHOSPHOLIPASE A1"/>
    <property type="match status" value="1"/>
</dbReference>
<protein>
    <recommendedName>
        <fullName evidence="15">Phospholipase A1</fullName>
        <ecNumber evidence="15">3.1.1.32</ecNumber>
        <ecNumber evidence="15">3.1.1.4</ecNumber>
    </recommendedName>
    <alternativeName>
        <fullName evidence="15">Phosphatidylcholine 1-acylhydrolase</fullName>
    </alternativeName>
</protein>
<evidence type="ECO:0000256" key="3">
    <source>
        <dbReference type="ARBA" id="ARBA00010525"/>
    </source>
</evidence>
<dbReference type="PRINTS" id="PR01486">
    <property type="entry name" value="PHPHLIPASEA1"/>
</dbReference>
<keyword evidence="17" id="KW-1185">Reference proteome</keyword>
<keyword evidence="10 15" id="KW-0106">Calcium</keyword>
<name>A0ABT8S907_9BURK</name>
<evidence type="ECO:0000256" key="7">
    <source>
        <dbReference type="ARBA" id="ARBA00022723"/>
    </source>
</evidence>
<dbReference type="SUPFAM" id="SSF56931">
    <property type="entry name" value="Outer membrane phospholipase A (OMPLA)"/>
    <property type="match status" value="1"/>
</dbReference>
<comment type="subunit">
    <text evidence="4 15">Homodimer; dimerization is reversible, and the dimeric form is the active one.</text>
</comment>
<dbReference type="RefSeq" id="WP_301813033.1">
    <property type="nucleotide sequence ID" value="NZ_JAUJZH010000019.1"/>
</dbReference>
<dbReference type="InterPro" id="IPR036541">
    <property type="entry name" value="PLipase_A1_sf"/>
</dbReference>
<evidence type="ECO:0000256" key="10">
    <source>
        <dbReference type="ARBA" id="ARBA00022837"/>
    </source>
</evidence>
<keyword evidence="8 15" id="KW-0732">Signal</keyword>
<keyword evidence="11 15" id="KW-0442">Lipid degradation</keyword>
<evidence type="ECO:0000256" key="8">
    <source>
        <dbReference type="ARBA" id="ARBA00022729"/>
    </source>
</evidence>
<dbReference type="EC" id="3.1.1.32" evidence="15"/>
<dbReference type="PANTHER" id="PTHR40457:SF1">
    <property type="entry name" value="PHOSPHOLIPASE A1"/>
    <property type="match status" value="1"/>
</dbReference>
<dbReference type="EC" id="3.1.1.4" evidence="15"/>
<comment type="subcellular location">
    <subcellularLocation>
        <location evidence="15">Cell outer membrane</location>
        <topology evidence="15">Multi-pass membrane protein</topology>
    </subcellularLocation>
    <text evidence="15">One of the very few enzymes located there.</text>
</comment>
<reference evidence="16" key="1">
    <citation type="submission" date="2023-06" db="EMBL/GenBank/DDBJ databases">
        <authorList>
            <person name="Jiang Y."/>
            <person name="Liu Q."/>
        </authorList>
    </citation>
    <scope>NUCLEOTIDE SEQUENCE</scope>
    <source>
        <strain evidence="16">CGMCC 1.12090</strain>
    </source>
</reference>
<keyword evidence="13" id="KW-0472">Membrane</keyword>
<evidence type="ECO:0000256" key="6">
    <source>
        <dbReference type="ARBA" id="ARBA00022692"/>
    </source>
</evidence>
<comment type="caution">
    <text evidence="16">The sequence shown here is derived from an EMBL/GenBank/DDBJ whole genome shotgun (WGS) entry which is preliminary data.</text>
</comment>
<comment type="catalytic activity">
    <reaction evidence="2 15">
        <text>a 1,2-diacyl-sn-glycero-3-phosphocholine + H2O = a 1-acyl-sn-glycero-3-phosphocholine + a fatty acid + H(+)</text>
        <dbReference type="Rhea" id="RHEA:15801"/>
        <dbReference type="ChEBI" id="CHEBI:15377"/>
        <dbReference type="ChEBI" id="CHEBI:15378"/>
        <dbReference type="ChEBI" id="CHEBI:28868"/>
        <dbReference type="ChEBI" id="CHEBI:57643"/>
        <dbReference type="ChEBI" id="CHEBI:58168"/>
        <dbReference type="EC" id="3.1.1.4"/>
    </reaction>
</comment>
<feature type="chain" id="PRO_5045009882" description="Phospholipase A1" evidence="15">
    <location>
        <begin position="23"/>
        <end position="380"/>
    </location>
</feature>
<comment type="cofactor">
    <cofactor evidence="15">
        <name>Ca(2+)</name>
        <dbReference type="ChEBI" id="CHEBI:29108"/>
    </cofactor>
    <text evidence="15">Binds 1 Ca(2+) ion per monomer. In the dimeric form the Ca(2+) is bound by different amino acids with binding of each Ca(2+) shared with ligands coming from each monomer. The Ca(2+) ion may have a role in catalysis.</text>
</comment>
<evidence type="ECO:0000256" key="2">
    <source>
        <dbReference type="ARBA" id="ARBA00001604"/>
    </source>
</evidence>
<evidence type="ECO:0000256" key="11">
    <source>
        <dbReference type="ARBA" id="ARBA00022963"/>
    </source>
</evidence>
<dbReference type="Proteomes" id="UP001169027">
    <property type="component" value="Unassembled WGS sequence"/>
</dbReference>
<comment type="similarity">
    <text evidence="3 15">Belongs to the phospholipase A1 family.</text>
</comment>
<keyword evidence="12 15" id="KW-0443">Lipid metabolism</keyword>
<dbReference type="Gene3D" id="2.40.230.10">
    <property type="entry name" value="Phospholipase A1"/>
    <property type="match status" value="1"/>
</dbReference>
<comment type="function">
    <text evidence="15">Hydrolysis of phosphatidylcholine with phospholipase A2 (EC 3.1.1.4) and phospholipase A1 (EC 3.1.1.32) activities.</text>
</comment>
<accession>A0ABT8S907</accession>
<evidence type="ECO:0000313" key="16">
    <source>
        <dbReference type="EMBL" id="MDO1535392.1"/>
    </source>
</evidence>
<evidence type="ECO:0000256" key="5">
    <source>
        <dbReference type="ARBA" id="ARBA00022452"/>
    </source>
</evidence>
<keyword evidence="5" id="KW-1134">Transmembrane beta strand</keyword>
<evidence type="ECO:0000256" key="12">
    <source>
        <dbReference type="ARBA" id="ARBA00023098"/>
    </source>
</evidence>
<keyword evidence="9 15" id="KW-0378">Hydrolase</keyword>
<evidence type="ECO:0000313" key="17">
    <source>
        <dbReference type="Proteomes" id="UP001169027"/>
    </source>
</evidence>
<evidence type="ECO:0000256" key="4">
    <source>
        <dbReference type="ARBA" id="ARBA00011702"/>
    </source>
</evidence>
<dbReference type="InterPro" id="IPR003187">
    <property type="entry name" value="PLipase_A1"/>
</dbReference>
<dbReference type="EMBL" id="JAUKVY010000019">
    <property type="protein sequence ID" value="MDO1535392.1"/>
    <property type="molecule type" value="Genomic_DNA"/>
</dbReference>
<keyword evidence="14 15" id="KW-0998">Cell outer membrane</keyword>
<keyword evidence="6" id="KW-0812">Transmembrane</keyword>
<evidence type="ECO:0000256" key="1">
    <source>
        <dbReference type="ARBA" id="ARBA00000111"/>
    </source>
</evidence>
<gene>
    <name evidence="16" type="ORF">Q2T77_24210</name>
</gene>
<dbReference type="Pfam" id="PF02253">
    <property type="entry name" value="PLA1"/>
    <property type="match status" value="1"/>
</dbReference>
<sequence>MNQRTLLFTALFTGLGATGALAQAVDKPPSPLSESELTWQQCQRLTGSGNNEARLACFDRWAQQQTLPAAAVPTAPSVLVETMPPVDATVPATRVITIATEDGCRDRQYSLLSRFWELEAGSSCGTLGFRGYRPLSVGLGVAAREPETATSPAPNHTGVDRPYQAQDMRIGLSLRTKLAQGLLTGDDPVKKDGLWFAYSQLSTWQVFNEDLSRPFRTTDHEPEVMYSYPLDYKLPGGWRLRYTGVGLVHQSNGQDLPYSRSWNRVYLMGGAELGDQFTITGRVWSRISENAAKDDNPDITKYLGNADIRLTWQIDRLNQVVAWAHGGKGAVKLEWLKVIGDPVRSNLRLQTQLFYGYGDTLVDYNRKRTVFTIGLALVDF</sequence>
<keyword evidence="7 15" id="KW-0479">Metal-binding</keyword>
<organism evidence="16 17">
    <name type="scientific">Variovorax ginsengisoli</name>
    <dbReference type="NCBI Taxonomy" id="363844"/>
    <lineage>
        <taxon>Bacteria</taxon>
        <taxon>Pseudomonadati</taxon>
        <taxon>Pseudomonadota</taxon>
        <taxon>Betaproteobacteria</taxon>
        <taxon>Burkholderiales</taxon>
        <taxon>Comamonadaceae</taxon>
        <taxon>Variovorax</taxon>
    </lineage>
</organism>
<evidence type="ECO:0000256" key="9">
    <source>
        <dbReference type="ARBA" id="ARBA00022801"/>
    </source>
</evidence>
<proteinExistence type="inferred from homology"/>
<evidence type="ECO:0000256" key="14">
    <source>
        <dbReference type="ARBA" id="ARBA00023237"/>
    </source>
</evidence>
<evidence type="ECO:0000256" key="15">
    <source>
        <dbReference type="RuleBase" id="RU366027"/>
    </source>
</evidence>
<evidence type="ECO:0000256" key="13">
    <source>
        <dbReference type="ARBA" id="ARBA00023136"/>
    </source>
</evidence>
<feature type="signal peptide" evidence="15">
    <location>
        <begin position="1"/>
        <end position="22"/>
    </location>
</feature>
<comment type="catalytic activity">
    <reaction evidence="1 15">
        <text>a 1,2-diacyl-sn-glycero-3-phosphocholine + H2O = a 2-acyl-sn-glycero-3-phosphocholine + a fatty acid + H(+)</text>
        <dbReference type="Rhea" id="RHEA:18689"/>
        <dbReference type="ChEBI" id="CHEBI:15377"/>
        <dbReference type="ChEBI" id="CHEBI:15378"/>
        <dbReference type="ChEBI" id="CHEBI:28868"/>
        <dbReference type="ChEBI" id="CHEBI:57643"/>
        <dbReference type="ChEBI" id="CHEBI:57875"/>
        <dbReference type="EC" id="3.1.1.32"/>
    </reaction>
</comment>